<evidence type="ECO:0000313" key="1">
    <source>
        <dbReference type="EMBL" id="GFY18552.1"/>
    </source>
</evidence>
<proteinExistence type="predicted"/>
<dbReference type="GO" id="GO:0003676">
    <property type="term" value="F:nucleic acid binding"/>
    <property type="evidence" value="ECO:0007669"/>
    <property type="project" value="InterPro"/>
</dbReference>
<keyword evidence="2" id="KW-1185">Reference proteome</keyword>
<dbReference type="Gene3D" id="3.30.420.10">
    <property type="entry name" value="Ribonuclease H-like superfamily/Ribonuclease H"/>
    <property type="match status" value="1"/>
</dbReference>
<evidence type="ECO:0000313" key="2">
    <source>
        <dbReference type="Proteomes" id="UP000887159"/>
    </source>
</evidence>
<organism evidence="1 2">
    <name type="scientific">Trichonephila clavipes</name>
    <name type="common">Golden silk orbweaver</name>
    <name type="synonym">Nephila clavipes</name>
    <dbReference type="NCBI Taxonomy" id="2585209"/>
    <lineage>
        <taxon>Eukaryota</taxon>
        <taxon>Metazoa</taxon>
        <taxon>Ecdysozoa</taxon>
        <taxon>Arthropoda</taxon>
        <taxon>Chelicerata</taxon>
        <taxon>Arachnida</taxon>
        <taxon>Araneae</taxon>
        <taxon>Araneomorphae</taxon>
        <taxon>Entelegynae</taxon>
        <taxon>Araneoidea</taxon>
        <taxon>Nephilidae</taxon>
        <taxon>Trichonephila</taxon>
    </lineage>
</organism>
<protein>
    <submittedName>
        <fullName evidence="1">Transposable element Tcb1 transposase</fullName>
    </submittedName>
</protein>
<dbReference type="EMBL" id="BMAU01021349">
    <property type="protein sequence ID" value="GFY18552.1"/>
    <property type="molecule type" value="Genomic_DNA"/>
</dbReference>
<gene>
    <name evidence="1" type="primary">X975_01314</name>
    <name evidence="1" type="ORF">TNCV_2397771</name>
</gene>
<dbReference type="InterPro" id="IPR036397">
    <property type="entry name" value="RNaseH_sf"/>
</dbReference>
<comment type="caution">
    <text evidence="1">The sequence shown here is derived from an EMBL/GenBank/DDBJ whole genome shotgun (WGS) entry which is preliminary data.</text>
</comment>
<name>A0A8X6SZX8_TRICX</name>
<dbReference type="Proteomes" id="UP000887159">
    <property type="component" value="Unassembled WGS sequence"/>
</dbReference>
<accession>A0A8X6SZX8</accession>
<dbReference type="AlphaFoldDB" id="A0A8X6SZX8"/>
<sequence>MSQDCFRHITTLPWPDRSLDLSPIKHIWDHLGWQAGQPTSLVELETRLQQPVERDVSGYHTNLYDSMFARIASCIRARGSPTEF</sequence>
<reference evidence="1" key="1">
    <citation type="submission" date="2020-08" db="EMBL/GenBank/DDBJ databases">
        <title>Multicomponent nature underlies the extraordinary mechanical properties of spider dragline silk.</title>
        <authorList>
            <person name="Kono N."/>
            <person name="Nakamura H."/>
            <person name="Mori M."/>
            <person name="Yoshida Y."/>
            <person name="Ohtoshi R."/>
            <person name="Malay A.D."/>
            <person name="Moran D.A.P."/>
            <person name="Tomita M."/>
            <person name="Numata K."/>
            <person name="Arakawa K."/>
        </authorList>
    </citation>
    <scope>NUCLEOTIDE SEQUENCE</scope>
</reference>